<sequence length="291" mass="31873">MNKVTLAVVPLMLLSACGSDNGTPLKKNNTAQENTPTSENASQDCGTEFFAERSINKLEFNSVFWQSSSDALQSKPEFRVYADKNSLGATHTISSDVSQCVLAANIFGSSSAQAWQGDSNASFKQGELVYYSPELIFKTALPEINSLKDWRNKGRPETLSQPIDSVNFTIHYRDQNNNLITFGEDSTNTSTITLACNKSTFDLTLTMQPVVMSAQQQLDQAYCEEVQVGLDTELHCLSVGISQPTGLEQCTFEQTKAILPDQSGNKLIVEIWGGLQFNAQDAELTLSGIKL</sequence>
<organism evidence="2 3">
    <name type="scientific">Pseudoalteromonas luteoviolacea</name>
    <dbReference type="NCBI Taxonomy" id="43657"/>
    <lineage>
        <taxon>Bacteria</taxon>
        <taxon>Pseudomonadati</taxon>
        <taxon>Pseudomonadota</taxon>
        <taxon>Gammaproteobacteria</taxon>
        <taxon>Alteromonadales</taxon>
        <taxon>Pseudoalteromonadaceae</taxon>
        <taxon>Pseudoalteromonas</taxon>
    </lineage>
</organism>
<protein>
    <recommendedName>
        <fullName evidence="4">Lipoprotein</fullName>
    </recommendedName>
</protein>
<name>A0A0C1QFL1_9GAMM</name>
<gene>
    <name evidence="2" type="ORF">JF50_04835</name>
</gene>
<comment type="caution">
    <text evidence="2">The sequence shown here is derived from an EMBL/GenBank/DDBJ whole genome shotgun (WGS) entry which is preliminary data.</text>
</comment>
<dbReference type="EMBL" id="JWIC01000004">
    <property type="protein sequence ID" value="KID58065.1"/>
    <property type="molecule type" value="Genomic_DNA"/>
</dbReference>
<evidence type="ECO:0008006" key="4">
    <source>
        <dbReference type="Google" id="ProtNLM"/>
    </source>
</evidence>
<dbReference type="OrthoDB" id="6306626at2"/>
<proteinExistence type="predicted"/>
<evidence type="ECO:0000256" key="1">
    <source>
        <dbReference type="SAM" id="MobiDB-lite"/>
    </source>
</evidence>
<dbReference type="AlphaFoldDB" id="A0A0C1QFL1"/>
<dbReference type="Proteomes" id="UP000031327">
    <property type="component" value="Unassembled WGS sequence"/>
</dbReference>
<evidence type="ECO:0000313" key="3">
    <source>
        <dbReference type="Proteomes" id="UP000031327"/>
    </source>
</evidence>
<evidence type="ECO:0000313" key="2">
    <source>
        <dbReference type="EMBL" id="KID58065.1"/>
    </source>
</evidence>
<dbReference type="PROSITE" id="PS51257">
    <property type="entry name" value="PROKAR_LIPOPROTEIN"/>
    <property type="match status" value="1"/>
</dbReference>
<dbReference type="RefSeq" id="WP_039608361.1">
    <property type="nucleotide sequence ID" value="NZ_JWIC01000004.1"/>
</dbReference>
<feature type="region of interest" description="Disordered" evidence="1">
    <location>
        <begin position="23"/>
        <end position="44"/>
    </location>
</feature>
<reference evidence="2 3" key="1">
    <citation type="submission" date="2014-12" db="EMBL/GenBank/DDBJ databases">
        <title>Draft Genome Sequence of Pseudoalteromonas luteoviolacea HI1.</title>
        <authorList>
            <person name="Asahina A.Y."/>
            <person name="Hadfield M.G."/>
        </authorList>
    </citation>
    <scope>NUCLEOTIDE SEQUENCE [LARGE SCALE GENOMIC DNA]</scope>
    <source>
        <strain evidence="2 3">HI1</strain>
    </source>
</reference>
<accession>A0A0C1QFL1</accession>